<name>A0A0K2TE01_LEPSM</name>
<keyword evidence="1" id="KW-1133">Transmembrane helix</keyword>
<evidence type="ECO:0000313" key="2">
    <source>
        <dbReference type="EMBL" id="CDW24075.1"/>
    </source>
</evidence>
<keyword evidence="1" id="KW-0472">Membrane</keyword>
<organism evidence="2">
    <name type="scientific">Lepeophtheirus salmonis</name>
    <name type="common">Salmon louse</name>
    <name type="synonym">Caligus salmonis</name>
    <dbReference type="NCBI Taxonomy" id="72036"/>
    <lineage>
        <taxon>Eukaryota</taxon>
        <taxon>Metazoa</taxon>
        <taxon>Ecdysozoa</taxon>
        <taxon>Arthropoda</taxon>
        <taxon>Crustacea</taxon>
        <taxon>Multicrustacea</taxon>
        <taxon>Hexanauplia</taxon>
        <taxon>Copepoda</taxon>
        <taxon>Siphonostomatoida</taxon>
        <taxon>Caligidae</taxon>
        <taxon>Lepeophtheirus</taxon>
    </lineage>
</organism>
<keyword evidence="1" id="KW-0812">Transmembrane</keyword>
<feature type="transmembrane region" description="Helical" evidence="1">
    <location>
        <begin position="7"/>
        <end position="24"/>
    </location>
</feature>
<dbReference type="AlphaFoldDB" id="A0A0K2TE01"/>
<protein>
    <submittedName>
        <fullName evidence="2">Uncharacterized protein</fullName>
    </submittedName>
</protein>
<evidence type="ECO:0000256" key="1">
    <source>
        <dbReference type="SAM" id="Phobius"/>
    </source>
</evidence>
<sequence length="86" mass="10210">MYIFVKYCLYFVISINSYVFYIYTRVVFCINKNIIVPIKQSLYSSTSFLTTFLLFVMDPSFYEITGTSATFVKTQQVLTSQFYFFD</sequence>
<reference evidence="2" key="1">
    <citation type="submission" date="2014-05" db="EMBL/GenBank/DDBJ databases">
        <authorList>
            <person name="Chronopoulou M."/>
        </authorList>
    </citation>
    <scope>NUCLEOTIDE SEQUENCE</scope>
    <source>
        <tissue evidence="2">Whole organism</tissue>
    </source>
</reference>
<dbReference type="EMBL" id="HACA01006714">
    <property type="protein sequence ID" value="CDW24075.1"/>
    <property type="molecule type" value="Transcribed_RNA"/>
</dbReference>
<accession>A0A0K2TE01</accession>
<proteinExistence type="predicted"/>